<evidence type="ECO:0000313" key="3">
    <source>
        <dbReference type="EMBL" id="EXX67511.1"/>
    </source>
</evidence>
<dbReference type="InterPro" id="IPR051481">
    <property type="entry name" value="BTB-POZ/Galectin-3-binding"/>
</dbReference>
<evidence type="ECO:0000259" key="1">
    <source>
        <dbReference type="PROSITE" id="PS50097"/>
    </source>
</evidence>
<proteinExistence type="predicted"/>
<dbReference type="PANTHER" id="PTHR24410">
    <property type="entry name" value="HL07962P-RELATED"/>
    <property type="match status" value="1"/>
</dbReference>
<dbReference type="CDD" id="cd18186">
    <property type="entry name" value="BTB_POZ_ZBTB_KLHL-like"/>
    <property type="match status" value="1"/>
</dbReference>
<sequence length="475" mass="55176">MPFECPQDVTNDLEKLLETDEEYDVIIYAGENENIKEIHAHSIILRTRSQYFRSAFSNEWSEKKNGKFIFKKPNISPQFFKIILRFIYCGKIDLEKLQGPDILKLLVAVDEIDIQTLTDHIEEYLIKHQDAFIQENPIKILEAIYENKAFTNLWDLYSEKICEEPELLFNSDKFTSLKAPLLELLLKRDDLSLDEIVIWESLIKWCLAQHRNVPRNPTRWNKEETTIMAKTIHRFIPLIRFNYIYSEDFIFKVYPFKEIIPKVLVNNILIFHMAPNKQLYVDIQPPRQPKCVRDIYDSNIIESHHFAIFSSWIEKEDQFYFNVKSIPYNFNLLYRASRDGDTPAAFHAKCDYKGATISVAKITNSDQIVGGYNPLYWYSGITYMSANDSFIFSFKNKNNFQSAKIGYSNGLNSIGGFTSNGPVFGGNYGCHLAAGPSSGTWFSNPTACNKTYPKIGIPENDFNVDDYEVFQVVKR</sequence>
<dbReference type="InterPro" id="IPR011333">
    <property type="entry name" value="SKP1/BTB/POZ_sf"/>
</dbReference>
<feature type="domain" description="TLDc" evidence="2">
    <location>
        <begin position="299"/>
        <end position="473"/>
    </location>
</feature>
<dbReference type="SUPFAM" id="SSF54695">
    <property type="entry name" value="POZ domain"/>
    <property type="match status" value="1"/>
</dbReference>
<dbReference type="Pfam" id="PF00651">
    <property type="entry name" value="BTB"/>
    <property type="match status" value="1"/>
</dbReference>
<dbReference type="Gene3D" id="1.25.40.420">
    <property type="match status" value="1"/>
</dbReference>
<dbReference type="EMBL" id="JEMT01017703">
    <property type="protein sequence ID" value="EXX67511.1"/>
    <property type="molecule type" value="Genomic_DNA"/>
</dbReference>
<dbReference type="Proteomes" id="UP000022910">
    <property type="component" value="Unassembled WGS sequence"/>
</dbReference>
<name>A0A015L4U2_RHIIW</name>
<gene>
    <name evidence="3" type="ORF">RirG_113730</name>
</gene>
<dbReference type="SMART" id="SM00225">
    <property type="entry name" value="BTB"/>
    <property type="match status" value="1"/>
</dbReference>
<comment type="caution">
    <text evidence="3">The sequence shown here is derived from an EMBL/GenBank/DDBJ whole genome shotgun (WGS) entry which is preliminary data.</text>
</comment>
<dbReference type="PROSITE" id="PS51886">
    <property type="entry name" value="TLDC"/>
    <property type="match status" value="1"/>
</dbReference>
<organism evidence="3 4">
    <name type="scientific">Rhizophagus irregularis (strain DAOM 197198w)</name>
    <name type="common">Glomus intraradices</name>
    <dbReference type="NCBI Taxonomy" id="1432141"/>
    <lineage>
        <taxon>Eukaryota</taxon>
        <taxon>Fungi</taxon>
        <taxon>Fungi incertae sedis</taxon>
        <taxon>Mucoromycota</taxon>
        <taxon>Glomeromycotina</taxon>
        <taxon>Glomeromycetes</taxon>
        <taxon>Glomerales</taxon>
        <taxon>Glomeraceae</taxon>
        <taxon>Rhizophagus</taxon>
    </lineage>
</organism>
<evidence type="ECO:0008006" key="5">
    <source>
        <dbReference type="Google" id="ProtNLM"/>
    </source>
</evidence>
<reference evidence="3 4" key="1">
    <citation type="submission" date="2014-02" db="EMBL/GenBank/DDBJ databases">
        <title>Single nucleus genome sequencing reveals high similarity among nuclei of an endomycorrhizal fungus.</title>
        <authorList>
            <person name="Lin K."/>
            <person name="Geurts R."/>
            <person name="Zhang Z."/>
            <person name="Limpens E."/>
            <person name="Saunders D.G."/>
            <person name="Mu D."/>
            <person name="Pang E."/>
            <person name="Cao H."/>
            <person name="Cha H."/>
            <person name="Lin T."/>
            <person name="Zhou Q."/>
            <person name="Shang Y."/>
            <person name="Li Y."/>
            <person name="Ivanov S."/>
            <person name="Sharma T."/>
            <person name="Velzen R.V."/>
            <person name="Ruijter N.D."/>
            <person name="Aanen D.K."/>
            <person name="Win J."/>
            <person name="Kamoun S."/>
            <person name="Bisseling T."/>
            <person name="Huang S."/>
        </authorList>
    </citation>
    <scope>NUCLEOTIDE SEQUENCE [LARGE SCALE GENOMIC DNA]</scope>
    <source>
        <strain evidence="4">DAOM197198w</strain>
    </source>
</reference>
<feature type="domain" description="BTB" evidence="1">
    <location>
        <begin position="23"/>
        <end position="96"/>
    </location>
</feature>
<dbReference type="Pfam" id="PF07534">
    <property type="entry name" value="TLD"/>
    <property type="match status" value="1"/>
</dbReference>
<protein>
    <recommendedName>
        <fullName evidence="5">Btb/poz domain-containing protein 19-like</fullName>
    </recommendedName>
</protein>
<dbReference type="SMR" id="A0A015L4U2"/>
<dbReference type="AlphaFoldDB" id="A0A015L4U2"/>
<dbReference type="HOGENOM" id="CLU_021542_0_1_1"/>
<dbReference type="Gene3D" id="3.30.710.10">
    <property type="entry name" value="Potassium Channel Kv1.1, Chain A"/>
    <property type="match status" value="1"/>
</dbReference>
<dbReference type="InterPro" id="IPR000210">
    <property type="entry name" value="BTB/POZ_dom"/>
</dbReference>
<accession>A0A015L4U2</accession>
<dbReference type="InterPro" id="IPR006571">
    <property type="entry name" value="TLDc_dom"/>
</dbReference>
<dbReference type="PANTHER" id="PTHR24410:SF23">
    <property type="entry name" value="BTB DOMAIN-CONTAINING PROTEIN-RELATED"/>
    <property type="match status" value="1"/>
</dbReference>
<keyword evidence="4" id="KW-1185">Reference proteome</keyword>
<evidence type="ECO:0000313" key="4">
    <source>
        <dbReference type="Proteomes" id="UP000022910"/>
    </source>
</evidence>
<evidence type="ECO:0000259" key="2">
    <source>
        <dbReference type="PROSITE" id="PS51886"/>
    </source>
</evidence>
<dbReference type="PROSITE" id="PS50097">
    <property type="entry name" value="BTB"/>
    <property type="match status" value="1"/>
</dbReference>